<protein>
    <recommendedName>
        <fullName evidence="6">Protein-glutamate methylesterase/protein-glutamine glutaminase</fullName>
        <ecNumber evidence="6">3.1.1.61</ecNumber>
        <ecNumber evidence="6">3.5.1.44</ecNumber>
    </recommendedName>
</protein>
<evidence type="ECO:0000256" key="5">
    <source>
        <dbReference type="ARBA" id="ARBA00048267"/>
    </source>
</evidence>
<dbReference type="OrthoDB" id="9793421at2"/>
<dbReference type="Proteomes" id="UP000190285">
    <property type="component" value="Unassembled WGS sequence"/>
</dbReference>
<dbReference type="PIRSF" id="PIRSF000876">
    <property type="entry name" value="RR_chemtxs_CheB"/>
    <property type="match status" value="1"/>
</dbReference>
<dbReference type="GO" id="GO:0006935">
    <property type="term" value="P:chemotaxis"/>
    <property type="evidence" value="ECO:0007669"/>
    <property type="project" value="UniProtKB-UniRule"/>
</dbReference>
<dbReference type="RefSeq" id="WP_079492435.1">
    <property type="nucleotide sequence ID" value="NZ_FUZT01000006.1"/>
</dbReference>
<dbReference type="HAMAP" id="MF_00099">
    <property type="entry name" value="CheB_chemtxs"/>
    <property type="match status" value="1"/>
</dbReference>
<dbReference type="NCBIfam" id="NF009206">
    <property type="entry name" value="PRK12555.1"/>
    <property type="match status" value="1"/>
</dbReference>
<keyword evidence="2 6" id="KW-0145">Chemotaxis</keyword>
<comment type="similarity">
    <text evidence="6">Belongs to the CheB family.</text>
</comment>
<dbReference type="SUPFAM" id="SSF52738">
    <property type="entry name" value="Methylesterase CheB, C-terminal domain"/>
    <property type="match status" value="1"/>
</dbReference>
<feature type="domain" description="CheB-type methylesterase" evidence="10">
    <location>
        <begin position="168"/>
        <end position="360"/>
    </location>
</feature>
<dbReference type="PANTHER" id="PTHR42872">
    <property type="entry name" value="PROTEIN-GLUTAMATE METHYLESTERASE/PROTEIN-GLUTAMINE GLUTAMINASE"/>
    <property type="match status" value="1"/>
</dbReference>
<dbReference type="PROSITE" id="PS50110">
    <property type="entry name" value="RESPONSE_REGULATORY"/>
    <property type="match status" value="1"/>
</dbReference>
<sequence length="360" mass="39323">MSKIKVIVVDDSVFMRKILSDMINSHPNIEVIDTAKNGEEAIEKVKKQDPDVVTLDVEMPKMDGITALQELMKVSPVPVLMLSSLTKEGADATIKALQYGAVDFIAKPSNIFKINVEDTKKELLRKIIIASKIEFRKKAFNDIHSLNMSKRIDHSKNKISIQNRSGSKGETKKIVAIGTSTGGPRALQVLLPNIPKNINASFVIVQHMPPGFTKSLADRLDSMSEINIKEAEHNDTLLPGHAYIAPGDRHMEVVKEGNKFKIKLNNNPTVSGHRPSVDVLMNSLASMGIDNIIGVILTGMGADGAKGLKKIKENSGYIIAQDEASCVVFGMPKSTIKLGVVDKVLPIHDISHEIIKAVEV</sequence>
<feature type="active site" evidence="6 7">
    <location>
        <position position="180"/>
    </location>
</feature>
<feature type="active site" evidence="6 7">
    <location>
        <position position="207"/>
    </location>
</feature>
<feature type="active site" evidence="6 7">
    <location>
        <position position="303"/>
    </location>
</feature>
<dbReference type="InterPro" id="IPR035909">
    <property type="entry name" value="CheB_C"/>
</dbReference>
<evidence type="ECO:0000256" key="2">
    <source>
        <dbReference type="ARBA" id="ARBA00022500"/>
    </source>
</evidence>
<dbReference type="Gene3D" id="3.40.50.2300">
    <property type="match status" value="1"/>
</dbReference>
<feature type="modified residue" description="4-aspartylphosphate" evidence="6 8">
    <location>
        <position position="56"/>
    </location>
</feature>
<evidence type="ECO:0000259" key="9">
    <source>
        <dbReference type="PROSITE" id="PS50110"/>
    </source>
</evidence>
<reference evidence="11 12" key="1">
    <citation type="submission" date="2017-02" db="EMBL/GenBank/DDBJ databases">
        <authorList>
            <person name="Peterson S.W."/>
        </authorList>
    </citation>
    <scope>NUCLEOTIDE SEQUENCE [LARGE SCALE GENOMIC DNA]</scope>
    <source>
        <strain evidence="11 12">M1</strain>
    </source>
</reference>
<proteinExistence type="inferred from homology"/>
<evidence type="ECO:0000256" key="8">
    <source>
        <dbReference type="PROSITE-ProRule" id="PRU00169"/>
    </source>
</evidence>
<comment type="subcellular location">
    <subcellularLocation>
        <location evidence="6">Cytoplasm</location>
    </subcellularLocation>
</comment>
<evidence type="ECO:0000256" key="3">
    <source>
        <dbReference type="ARBA" id="ARBA00022801"/>
    </source>
</evidence>
<evidence type="ECO:0000259" key="10">
    <source>
        <dbReference type="PROSITE" id="PS50122"/>
    </source>
</evidence>
<evidence type="ECO:0000313" key="12">
    <source>
        <dbReference type="Proteomes" id="UP000190285"/>
    </source>
</evidence>
<dbReference type="PANTHER" id="PTHR42872:SF6">
    <property type="entry name" value="PROTEIN-GLUTAMATE METHYLESTERASE_PROTEIN-GLUTAMINE GLUTAMINASE"/>
    <property type="match status" value="1"/>
</dbReference>
<dbReference type="InterPro" id="IPR000673">
    <property type="entry name" value="Sig_transdc_resp-reg_Me-estase"/>
</dbReference>
<keyword evidence="12" id="KW-1185">Reference proteome</keyword>
<comment type="PTM">
    <text evidence="6">Phosphorylated by CheA. Phosphorylation of the N-terminal regulatory domain activates the methylesterase activity.</text>
</comment>
<comment type="domain">
    <text evidence="6">Contains a C-terminal catalytic domain, and an N-terminal region which modulates catalytic activity.</text>
</comment>
<keyword evidence="3 6" id="KW-0378">Hydrolase</keyword>
<dbReference type="AlphaFoldDB" id="A0A1T5LE37"/>
<dbReference type="GO" id="GO:0005737">
    <property type="term" value="C:cytoplasm"/>
    <property type="evidence" value="ECO:0007669"/>
    <property type="project" value="UniProtKB-SubCell"/>
</dbReference>
<evidence type="ECO:0000256" key="6">
    <source>
        <dbReference type="HAMAP-Rule" id="MF_00099"/>
    </source>
</evidence>
<evidence type="ECO:0000313" key="11">
    <source>
        <dbReference type="EMBL" id="SKC74261.1"/>
    </source>
</evidence>
<dbReference type="EMBL" id="FUZT01000006">
    <property type="protein sequence ID" value="SKC74261.1"/>
    <property type="molecule type" value="Genomic_DNA"/>
</dbReference>
<gene>
    <name evidence="6" type="primary">cheB</name>
    <name evidence="11" type="ORF">SAMN02194393_02837</name>
</gene>
<dbReference type="EC" id="3.1.1.61" evidence="6"/>
<evidence type="ECO:0000256" key="7">
    <source>
        <dbReference type="PROSITE-ProRule" id="PRU00050"/>
    </source>
</evidence>
<evidence type="ECO:0000256" key="4">
    <source>
        <dbReference type="ARBA" id="ARBA00024867"/>
    </source>
</evidence>
<dbReference type="SMART" id="SM00448">
    <property type="entry name" value="REC"/>
    <property type="match status" value="1"/>
</dbReference>
<comment type="catalytic activity">
    <reaction evidence="5 6">
        <text>[protein]-L-glutamate 5-O-methyl ester + H2O = L-glutamyl-[protein] + methanol + H(+)</text>
        <dbReference type="Rhea" id="RHEA:23236"/>
        <dbReference type="Rhea" id="RHEA-COMP:10208"/>
        <dbReference type="Rhea" id="RHEA-COMP:10311"/>
        <dbReference type="ChEBI" id="CHEBI:15377"/>
        <dbReference type="ChEBI" id="CHEBI:15378"/>
        <dbReference type="ChEBI" id="CHEBI:17790"/>
        <dbReference type="ChEBI" id="CHEBI:29973"/>
        <dbReference type="ChEBI" id="CHEBI:82795"/>
        <dbReference type="EC" id="3.1.1.61"/>
    </reaction>
</comment>
<dbReference type="CDD" id="cd17541">
    <property type="entry name" value="REC_CheB-like"/>
    <property type="match status" value="1"/>
</dbReference>
<dbReference type="SUPFAM" id="SSF52172">
    <property type="entry name" value="CheY-like"/>
    <property type="match status" value="1"/>
</dbReference>
<dbReference type="GO" id="GO:0008984">
    <property type="term" value="F:protein-glutamate methylesterase activity"/>
    <property type="evidence" value="ECO:0007669"/>
    <property type="project" value="UniProtKB-UniRule"/>
</dbReference>
<dbReference type="Pfam" id="PF00072">
    <property type="entry name" value="Response_reg"/>
    <property type="match status" value="1"/>
</dbReference>
<dbReference type="PROSITE" id="PS50122">
    <property type="entry name" value="CHEB"/>
    <property type="match status" value="1"/>
</dbReference>
<dbReference type="GO" id="GO:0050568">
    <property type="term" value="F:protein-glutamine glutaminase activity"/>
    <property type="evidence" value="ECO:0007669"/>
    <property type="project" value="UniProtKB-UniRule"/>
</dbReference>
<comment type="catalytic activity">
    <reaction evidence="6">
        <text>L-glutaminyl-[protein] + H2O = L-glutamyl-[protein] + NH4(+)</text>
        <dbReference type="Rhea" id="RHEA:16441"/>
        <dbReference type="Rhea" id="RHEA-COMP:10207"/>
        <dbReference type="Rhea" id="RHEA-COMP:10208"/>
        <dbReference type="ChEBI" id="CHEBI:15377"/>
        <dbReference type="ChEBI" id="CHEBI:28938"/>
        <dbReference type="ChEBI" id="CHEBI:29973"/>
        <dbReference type="ChEBI" id="CHEBI:30011"/>
        <dbReference type="EC" id="3.5.1.44"/>
    </reaction>
</comment>
<comment type="function">
    <text evidence="6">Involved in chemotaxis. Part of a chemotaxis signal transduction system that modulates chemotaxis in response to various stimuli. Catalyzes the demethylation of specific methylglutamate residues introduced into the chemoreceptors (methyl-accepting chemotaxis proteins or MCP) by CheR. Also mediates the irreversible deamidation of specific glutamine residues to glutamic acid.</text>
</comment>
<evidence type="ECO:0000256" key="1">
    <source>
        <dbReference type="ARBA" id="ARBA00022490"/>
    </source>
</evidence>
<dbReference type="InterPro" id="IPR008248">
    <property type="entry name" value="CheB-like"/>
</dbReference>
<accession>A0A1T5LE37</accession>
<feature type="domain" description="Response regulatory" evidence="9">
    <location>
        <begin position="5"/>
        <end position="122"/>
    </location>
</feature>
<dbReference type="NCBIfam" id="NF001965">
    <property type="entry name" value="PRK00742.1"/>
    <property type="match status" value="1"/>
</dbReference>
<dbReference type="InterPro" id="IPR001789">
    <property type="entry name" value="Sig_transdc_resp-reg_receiver"/>
</dbReference>
<dbReference type="EC" id="3.5.1.44" evidence="6"/>
<keyword evidence="1 6" id="KW-0963">Cytoplasm</keyword>
<dbReference type="CDD" id="cd16432">
    <property type="entry name" value="CheB_Rec"/>
    <property type="match status" value="1"/>
</dbReference>
<dbReference type="InterPro" id="IPR011006">
    <property type="entry name" value="CheY-like_superfamily"/>
</dbReference>
<name>A0A1T5LE37_9FIRM</name>
<dbReference type="GO" id="GO:0000156">
    <property type="term" value="F:phosphorelay response regulator activity"/>
    <property type="evidence" value="ECO:0007669"/>
    <property type="project" value="InterPro"/>
</dbReference>
<dbReference type="Gene3D" id="3.40.50.180">
    <property type="entry name" value="Methylesterase CheB, C-terminal domain"/>
    <property type="match status" value="1"/>
</dbReference>
<keyword evidence="6 8" id="KW-0597">Phosphoprotein</keyword>
<dbReference type="Pfam" id="PF01339">
    <property type="entry name" value="CheB_methylest"/>
    <property type="match status" value="1"/>
</dbReference>
<organism evidence="11 12">
    <name type="scientific">Maledivibacter halophilus</name>
    <dbReference type="NCBI Taxonomy" id="36842"/>
    <lineage>
        <taxon>Bacteria</taxon>
        <taxon>Bacillati</taxon>
        <taxon>Bacillota</taxon>
        <taxon>Clostridia</taxon>
        <taxon>Peptostreptococcales</taxon>
        <taxon>Caminicellaceae</taxon>
        <taxon>Maledivibacter</taxon>
    </lineage>
</organism>
<dbReference type="STRING" id="36842.SAMN02194393_02837"/>
<comment type="function">
    <text evidence="4">May play the central regulatory role in sporulation. It may be an element of the effector pathway responsible for the activation of sporulation genes in response to nutritional stress. Spo0A may act in concert with spo0H (a sigma factor) to control the expression of some genes that are critical to the sporulation process.</text>
</comment>